<organism evidence="1 2">
    <name type="scientific">Sphingobacterium lactis</name>
    <dbReference type="NCBI Taxonomy" id="797291"/>
    <lineage>
        <taxon>Bacteria</taxon>
        <taxon>Pseudomonadati</taxon>
        <taxon>Bacteroidota</taxon>
        <taxon>Sphingobacteriia</taxon>
        <taxon>Sphingobacteriales</taxon>
        <taxon>Sphingobacteriaceae</taxon>
        <taxon>Sphingobacterium</taxon>
    </lineage>
</organism>
<reference evidence="2" key="1">
    <citation type="submission" date="2016-10" db="EMBL/GenBank/DDBJ databases">
        <authorList>
            <person name="Varghese N."/>
            <person name="Submissions S."/>
        </authorList>
    </citation>
    <scope>NUCLEOTIDE SEQUENCE [LARGE SCALE GENOMIC DNA]</scope>
    <source>
        <strain evidence="2">DSM 22361</strain>
    </source>
</reference>
<dbReference type="EMBL" id="FNUT01000002">
    <property type="protein sequence ID" value="SEF77125.1"/>
    <property type="molecule type" value="Genomic_DNA"/>
</dbReference>
<dbReference type="AlphaFoldDB" id="A0A1H5UPY1"/>
<name>A0A1H5UPY1_9SPHI</name>
<keyword evidence="2" id="KW-1185">Reference proteome</keyword>
<dbReference type="Proteomes" id="UP000236731">
    <property type="component" value="Unassembled WGS sequence"/>
</dbReference>
<sequence>MKSNKANWIEMISIYDHSNGYTLKYTKKRSDYTLEKKSIPGGYFKARLRSMKGEKVGLAQFPLAQLTRPRISLLN</sequence>
<evidence type="ECO:0000313" key="1">
    <source>
        <dbReference type="EMBL" id="SEF77125.1"/>
    </source>
</evidence>
<gene>
    <name evidence="1" type="ORF">SAMN05421877_102370</name>
</gene>
<protein>
    <submittedName>
        <fullName evidence="1">Uncharacterized protein</fullName>
    </submittedName>
</protein>
<evidence type="ECO:0000313" key="2">
    <source>
        <dbReference type="Proteomes" id="UP000236731"/>
    </source>
</evidence>
<accession>A0A1H5UPY1</accession>
<proteinExistence type="predicted"/>